<feature type="non-terminal residue" evidence="1">
    <location>
        <position position="1"/>
    </location>
</feature>
<sequence length="69" mass="8244">NDAMLDDDSTLQKARTKFLQAYEGNMMVRGEGDDIWYQRLWRQLTPETMEAIVEQSQRFLLPLFRFNQS</sequence>
<evidence type="ECO:0000313" key="1">
    <source>
        <dbReference type="EMBL" id="ETJ25536.1"/>
    </source>
</evidence>
<reference evidence="1 2" key="1">
    <citation type="submission" date="2013-12" db="EMBL/GenBank/DDBJ databases">
        <title>A Varibaculum cambriense genome reconstructed from a premature infant gut community with otherwise low bacterial novelty that shifts toward anaerobic metabolism during the third week of life.</title>
        <authorList>
            <person name="Brown C.T."/>
            <person name="Sharon I."/>
            <person name="Thomas B.C."/>
            <person name="Castelle C.J."/>
            <person name="Morowitz M.J."/>
            <person name="Banfield J.F."/>
        </authorList>
    </citation>
    <scope>NUCLEOTIDE SEQUENCE [LARGE SCALE GENOMIC DNA]</scope>
    <source>
        <strain evidence="2">DORA_A_5_14_21</strain>
    </source>
</reference>
<protein>
    <submittedName>
        <fullName evidence="1">Exodeoxyribonuclease V gamma chain</fullName>
    </submittedName>
</protein>
<dbReference type="AlphaFoldDB" id="W1X5T1"/>
<comment type="caution">
    <text evidence="1">The sequence shown here is derived from an EMBL/GenBank/DDBJ whole genome shotgun (WGS) entry which is preliminary data.</text>
</comment>
<dbReference type="EMBL" id="AZLZ01001149">
    <property type="protein sequence ID" value="ETJ25536.1"/>
    <property type="molecule type" value="Genomic_DNA"/>
</dbReference>
<dbReference type="SUPFAM" id="SSF52980">
    <property type="entry name" value="Restriction endonuclease-like"/>
    <property type="match status" value="1"/>
</dbReference>
<accession>W1X5T1</accession>
<dbReference type="PATRIC" id="fig|1403943.3.peg.1213"/>
<dbReference type="Proteomes" id="UP000018853">
    <property type="component" value="Unassembled WGS sequence"/>
</dbReference>
<dbReference type="InterPro" id="IPR011335">
    <property type="entry name" value="Restrct_endonuc-II-like"/>
</dbReference>
<evidence type="ECO:0000313" key="2">
    <source>
        <dbReference type="Proteomes" id="UP000018853"/>
    </source>
</evidence>
<organism evidence="1 2">
    <name type="scientific">Escherichia coli DORA_A_5_14_21</name>
    <dbReference type="NCBI Taxonomy" id="1403943"/>
    <lineage>
        <taxon>Bacteria</taxon>
        <taxon>Pseudomonadati</taxon>
        <taxon>Pseudomonadota</taxon>
        <taxon>Gammaproteobacteria</taxon>
        <taxon>Enterobacterales</taxon>
        <taxon>Enterobacteriaceae</taxon>
        <taxon>Escherichia</taxon>
    </lineage>
</organism>
<proteinExistence type="predicted"/>
<name>W1X5T1_ECOLX</name>
<gene>
    <name evidence="1" type="ORF">Q609_ECAC01149G0002</name>
</gene>